<dbReference type="InterPro" id="IPR024344">
    <property type="entry name" value="MDMPI_metal-binding"/>
</dbReference>
<protein>
    <submittedName>
        <fullName evidence="2">Maleylpyruvate isomerase family mycothiol-dependent enzyme</fullName>
    </submittedName>
</protein>
<dbReference type="EMBL" id="JBHUOF010000048">
    <property type="protein sequence ID" value="MFD2802452.1"/>
    <property type="molecule type" value="Genomic_DNA"/>
</dbReference>
<dbReference type="Pfam" id="PF11716">
    <property type="entry name" value="MDMPI_N"/>
    <property type="match status" value="1"/>
</dbReference>
<dbReference type="InterPro" id="IPR034660">
    <property type="entry name" value="DinB/YfiT-like"/>
</dbReference>
<keyword evidence="3" id="KW-1185">Reference proteome</keyword>
<proteinExistence type="predicted"/>
<evidence type="ECO:0000313" key="3">
    <source>
        <dbReference type="Proteomes" id="UP001597478"/>
    </source>
</evidence>
<dbReference type="RefSeq" id="WP_377394374.1">
    <property type="nucleotide sequence ID" value="NZ_JBHSAN010000052.1"/>
</dbReference>
<keyword evidence="2" id="KW-0413">Isomerase</keyword>
<organism evidence="2 3">
    <name type="scientific">Prauserella oleivorans</name>
    <dbReference type="NCBI Taxonomy" id="1478153"/>
    <lineage>
        <taxon>Bacteria</taxon>
        <taxon>Bacillati</taxon>
        <taxon>Actinomycetota</taxon>
        <taxon>Actinomycetes</taxon>
        <taxon>Pseudonocardiales</taxon>
        <taxon>Pseudonocardiaceae</taxon>
        <taxon>Prauserella</taxon>
    </lineage>
</organism>
<comment type="caution">
    <text evidence="2">The sequence shown here is derived from an EMBL/GenBank/DDBJ whole genome shotgun (WGS) entry which is preliminary data.</text>
</comment>
<name>A0ABW5WER5_9PSEU</name>
<dbReference type="InterPro" id="IPR017517">
    <property type="entry name" value="Maleyloyr_isom"/>
</dbReference>
<gene>
    <name evidence="2" type="ORF">ACFS2C_23975</name>
</gene>
<sequence length="202" mass="21979">MTTSRATTATRTWMDESTALLLRTVDSLSEADFDAPSALPGWTRRHLVAHVHFNAEALRRLVSWARTGVENPMYPSVDHRNAEIEQGATLPPERLRELVHGSAAALAADLDALPDAAWRNEITTRQGRTIPATEIPWMRAVEAAVHTVDLGVGVDFADLPGDFVHALVEDTLAARLAQGHGPDLARWLTGRTSTAPALGPWL</sequence>
<accession>A0ABW5WER5</accession>
<reference evidence="3" key="1">
    <citation type="journal article" date="2019" name="Int. J. Syst. Evol. Microbiol.">
        <title>The Global Catalogue of Microorganisms (GCM) 10K type strain sequencing project: providing services to taxonomists for standard genome sequencing and annotation.</title>
        <authorList>
            <consortium name="The Broad Institute Genomics Platform"/>
            <consortium name="The Broad Institute Genome Sequencing Center for Infectious Disease"/>
            <person name="Wu L."/>
            <person name="Ma J."/>
        </authorList>
    </citation>
    <scope>NUCLEOTIDE SEQUENCE [LARGE SCALE GENOMIC DNA]</scope>
    <source>
        <strain evidence="3">IBRC-M 10906</strain>
    </source>
</reference>
<evidence type="ECO:0000313" key="2">
    <source>
        <dbReference type="EMBL" id="MFD2802452.1"/>
    </source>
</evidence>
<feature type="domain" description="Mycothiol-dependent maleylpyruvate isomerase metal-binding" evidence="1">
    <location>
        <begin position="16"/>
        <end position="150"/>
    </location>
</feature>
<evidence type="ECO:0000259" key="1">
    <source>
        <dbReference type="Pfam" id="PF11716"/>
    </source>
</evidence>
<dbReference type="Gene3D" id="1.20.120.450">
    <property type="entry name" value="dinb family like domain"/>
    <property type="match status" value="1"/>
</dbReference>
<dbReference type="Proteomes" id="UP001597478">
    <property type="component" value="Unassembled WGS sequence"/>
</dbReference>
<dbReference type="GO" id="GO:0016853">
    <property type="term" value="F:isomerase activity"/>
    <property type="evidence" value="ECO:0007669"/>
    <property type="project" value="UniProtKB-KW"/>
</dbReference>
<dbReference type="SUPFAM" id="SSF109854">
    <property type="entry name" value="DinB/YfiT-like putative metalloenzymes"/>
    <property type="match status" value="1"/>
</dbReference>
<dbReference type="NCBIfam" id="TIGR03083">
    <property type="entry name" value="maleylpyruvate isomerase family mycothiol-dependent enzyme"/>
    <property type="match status" value="1"/>
</dbReference>